<evidence type="ECO:0000256" key="1">
    <source>
        <dbReference type="SAM" id="SignalP"/>
    </source>
</evidence>
<feature type="chain" id="PRO_5004602752" evidence="1">
    <location>
        <begin position="19"/>
        <end position="232"/>
    </location>
</feature>
<dbReference type="RefSeq" id="WP_038527839.1">
    <property type="nucleotide sequence ID" value="NZ_HG315671.1"/>
</dbReference>
<dbReference type="HOGENOM" id="CLU_037602_1_0_10"/>
<proteinExistence type="predicted"/>
<keyword evidence="3" id="KW-1185">Reference proteome</keyword>
<dbReference type="SUPFAM" id="SSF82185">
    <property type="entry name" value="Histone H3 K4-specific methyltransferase SET7/9 N-terminal domain"/>
    <property type="match status" value="2"/>
</dbReference>
<dbReference type="Gene3D" id="2.20.110.10">
    <property type="entry name" value="Histone H3 K4-specific methyltransferase SET7/9 N-terminal domain"/>
    <property type="match status" value="3"/>
</dbReference>
<gene>
    <name evidence="2" type="ORF">BN863_8240</name>
</gene>
<organism evidence="2 3">
    <name type="scientific">Formosa agariphila (strain DSM 15362 / KCTC 12365 / LMG 23005 / KMM 3901 / M-2Alg 35-1)</name>
    <dbReference type="NCBI Taxonomy" id="1347342"/>
    <lineage>
        <taxon>Bacteria</taxon>
        <taxon>Pseudomonadati</taxon>
        <taxon>Bacteroidota</taxon>
        <taxon>Flavobacteriia</taxon>
        <taxon>Flavobacteriales</taxon>
        <taxon>Flavobacteriaceae</taxon>
        <taxon>Formosa</taxon>
    </lineage>
</organism>
<feature type="signal peptide" evidence="1">
    <location>
        <begin position="1"/>
        <end position="18"/>
    </location>
</feature>
<protein>
    <submittedName>
        <fullName evidence="2">MORN repeat variant family protein</fullName>
    </submittedName>
</protein>
<dbReference type="InterPro" id="IPR011652">
    <property type="entry name" value="MORN_2"/>
</dbReference>
<dbReference type="STRING" id="1347342.BN863_8240"/>
<keyword evidence="1" id="KW-0732">Signal</keyword>
<accession>T2KJD5</accession>
<dbReference type="eggNOG" id="COG2849">
    <property type="taxonomic scope" value="Bacteria"/>
</dbReference>
<dbReference type="Proteomes" id="UP000016160">
    <property type="component" value="Chromosome"/>
</dbReference>
<dbReference type="OrthoDB" id="9785122at2"/>
<reference evidence="2 3" key="1">
    <citation type="journal article" date="2013" name="Appl. Environ. Microbiol.">
        <title>The genome of the alga-associated marine flavobacterium Formosa agariphila KMM 3901T reveals a broad potential for degradation of algal polysaccharides.</title>
        <authorList>
            <person name="Mann A.J."/>
            <person name="Hahnke R.L."/>
            <person name="Huang S."/>
            <person name="Werner J."/>
            <person name="Xing P."/>
            <person name="Barbeyron T."/>
            <person name="Huettel B."/>
            <person name="Stueber K."/>
            <person name="Reinhardt R."/>
            <person name="Harder J."/>
            <person name="Gloeckner F.O."/>
            <person name="Amann R.I."/>
            <person name="Teeling H."/>
        </authorList>
    </citation>
    <scope>NUCLEOTIDE SEQUENCE [LARGE SCALE GENOMIC DNA]</scope>
    <source>
        <strain evidence="3">DSM 15362 / KCTC 12365 / LMG 23005 / KMM 3901</strain>
    </source>
</reference>
<evidence type="ECO:0000313" key="2">
    <source>
        <dbReference type="EMBL" id="CDF78536.1"/>
    </source>
</evidence>
<sequence length="232" mass="26790">MKNVFAFLLMCVVSTVMAQSVNQFDANGKRDGVWKKNFDKTKVLRYEGQFSHGKEVGTFKFYKKVGNKAVLSAVKEFNADNDIAKVQFLTSSGKVISKGKMNGKLYIGDWVYYHKNSDKIMITEFYNENGKLEGERLVYYDNGKLAERAFYKNGLLNGTSTWYSEEEIVLKEFNYVNDKLQGMSKYYDLEGKLLAEGAFKNDKKDGIWNFYKNGELDDTKDFTNYSNNPYKQ</sequence>
<dbReference type="Pfam" id="PF07661">
    <property type="entry name" value="MORN_2"/>
    <property type="match status" value="2"/>
</dbReference>
<dbReference type="EMBL" id="HG315671">
    <property type="protein sequence ID" value="CDF78536.1"/>
    <property type="molecule type" value="Genomic_DNA"/>
</dbReference>
<name>T2KJD5_FORAG</name>
<dbReference type="PATRIC" id="fig|1347342.6.peg.831"/>
<dbReference type="AlphaFoldDB" id="T2KJD5"/>
<evidence type="ECO:0000313" key="3">
    <source>
        <dbReference type="Proteomes" id="UP000016160"/>
    </source>
</evidence>